<dbReference type="PATRIC" id="fig|82380.10.peg.1646"/>
<proteinExistence type="predicted"/>
<dbReference type="AlphaFoldDB" id="A0A0F0KPQ8"/>
<evidence type="ECO:0000313" key="2">
    <source>
        <dbReference type="Proteomes" id="UP000033725"/>
    </source>
</evidence>
<accession>A0A0F0KPQ8</accession>
<organism evidence="1 2">
    <name type="scientific">Microbacterium oxydans</name>
    <dbReference type="NCBI Taxonomy" id="82380"/>
    <lineage>
        <taxon>Bacteria</taxon>
        <taxon>Bacillati</taxon>
        <taxon>Actinomycetota</taxon>
        <taxon>Actinomycetes</taxon>
        <taxon>Micrococcales</taxon>
        <taxon>Microbacteriaceae</taxon>
        <taxon>Microbacterium</taxon>
    </lineage>
</organism>
<gene>
    <name evidence="1" type="ORF">RN51_01637</name>
</gene>
<evidence type="ECO:0000313" key="1">
    <source>
        <dbReference type="EMBL" id="KJL22892.1"/>
    </source>
</evidence>
<dbReference type="Proteomes" id="UP000033725">
    <property type="component" value="Unassembled WGS sequence"/>
</dbReference>
<comment type="caution">
    <text evidence="1">The sequence shown here is derived from an EMBL/GenBank/DDBJ whole genome shotgun (WGS) entry which is preliminary data.</text>
</comment>
<dbReference type="EMBL" id="JYIV01000024">
    <property type="protein sequence ID" value="KJL22892.1"/>
    <property type="molecule type" value="Genomic_DNA"/>
</dbReference>
<reference evidence="1 2" key="1">
    <citation type="submission" date="2015-02" db="EMBL/GenBank/DDBJ databases">
        <title>Draft genome sequences of ten Microbacterium spp. with emphasis on heavy metal contaminated environments.</title>
        <authorList>
            <person name="Corretto E."/>
        </authorList>
    </citation>
    <scope>NUCLEOTIDE SEQUENCE [LARGE SCALE GENOMIC DNA]</scope>
    <source>
        <strain evidence="1 2">BEL163</strain>
    </source>
</reference>
<name>A0A0F0KPQ8_9MICO</name>
<sequence length="52" mass="5881">MERFVPVLSRRVMQVVSVEPSRVETVIFGPRDIEESTRLVEDAKLTLFGGGF</sequence>
<protein>
    <submittedName>
        <fullName evidence="1">Uncharacterized protein</fullName>
    </submittedName>
</protein>